<dbReference type="FunFam" id="3.30.950.10:FF:000001">
    <property type="entry name" value="Siroheme synthase"/>
    <property type="match status" value="1"/>
</dbReference>
<dbReference type="PROSITE" id="PS00839">
    <property type="entry name" value="SUMT_1"/>
    <property type="match status" value="1"/>
</dbReference>
<dbReference type="AlphaFoldDB" id="A0A0H2VI63"/>
<dbReference type="Pfam" id="PF00590">
    <property type="entry name" value="TP_methylase"/>
    <property type="match status" value="1"/>
</dbReference>
<dbReference type="InterPro" id="IPR014777">
    <property type="entry name" value="4pyrrole_Mease_sub1"/>
</dbReference>
<dbReference type="GO" id="GO:0004851">
    <property type="term" value="F:uroporphyrin-III C-methyltransferase activity"/>
    <property type="evidence" value="ECO:0007669"/>
    <property type="project" value="UniProtKB-EC"/>
</dbReference>
<evidence type="ECO:0000256" key="3">
    <source>
        <dbReference type="ARBA" id="ARBA00018323"/>
    </source>
</evidence>
<dbReference type="Gene3D" id="3.30.950.10">
    <property type="entry name" value="Methyltransferase, Cobalt-precorrin-4 Transmethylase, Domain 2"/>
    <property type="match status" value="1"/>
</dbReference>
<evidence type="ECO:0000256" key="4">
    <source>
        <dbReference type="ARBA" id="ARBA00022603"/>
    </source>
</evidence>
<dbReference type="SUPFAM" id="SSF53790">
    <property type="entry name" value="Tetrapyrrole methylase"/>
    <property type="match status" value="1"/>
</dbReference>
<keyword evidence="7" id="KW-0627">Porphyrin biosynthesis</keyword>
<dbReference type="EMBL" id="AE015929">
    <property type="protein sequence ID" value="AAO05820.1"/>
    <property type="molecule type" value="Genomic_DNA"/>
</dbReference>
<dbReference type="eggNOG" id="COG0007">
    <property type="taxonomic scope" value="Bacteria"/>
</dbReference>
<evidence type="ECO:0000256" key="1">
    <source>
        <dbReference type="ARBA" id="ARBA00005879"/>
    </source>
</evidence>
<name>A0A0H2VI63_STAES</name>
<dbReference type="GO" id="GO:0019354">
    <property type="term" value="P:siroheme biosynthetic process"/>
    <property type="evidence" value="ECO:0007669"/>
    <property type="project" value="InterPro"/>
</dbReference>
<keyword evidence="6" id="KW-0949">S-adenosyl-L-methionine</keyword>
<keyword evidence="5 9" id="KW-0808">Transferase</keyword>
<evidence type="ECO:0000256" key="6">
    <source>
        <dbReference type="ARBA" id="ARBA00022691"/>
    </source>
</evidence>
<dbReference type="InterPro" id="IPR035996">
    <property type="entry name" value="4pyrrol_Methylase_sf"/>
</dbReference>
<evidence type="ECO:0000256" key="7">
    <source>
        <dbReference type="ARBA" id="ARBA00023244"/>
    </source>
</evidence>
<feature type="domain" description="Tetrapyrrole methylase" evidence="10">
    <location>
        <begin position="6"/>
        <end position="217"/>
    </location>
</feature>
<dbReference type="OrthoDB" id="9815856at2"/>
<evidence type="ECO:0000256" key="9">
    <source>
        <dbReference type="RuleBase" id="RU003960"/>
    </source>
</evidence>
<dbReference type="InterPro" id="IPR006366">
    <property type="entry name" value="CobA/CysG_C"/>
</dbReference>
<dbReference type="InterPro" id="IPR014776">
    <property type="entry name" value="4pyrrole_Mease_sub2"/>
</dbReference>
<proteinExistence type="inferred from homology"/>
<dbReference type="PROSITE" id="PS00840">
    <property type="entry name" value="SUMT_2"/>
    <property type="match status" value="1"/>
</dbReference>
<dbReference type="KEGG" id="sep:SE_2178"/>
<dbReference type="NCBIfam" id="NF004790">
    <property type="entry name" value="PRK06136.1"/>
    <property type="match status" value="1"/>
</dbReference>
<dbReference type="NCBIfam" id="TIGR01469">
    <property type="entry name" value="cobA_cysG_Cterm"/>
    <property type="match status" value="1"/>
</dbReference>
<dbReference type="HOGENOM" id="CLU_011276_7_0_9"/>
<evidence type="ECO:0000256" key="8">
    <source>
        <dbReference type="ARBA" id="ARBA00079776"/>
    </source>
</evidence>
<dbReference type="EC" id="2.1.1.107" evidence="2"/>
<keyword evidence="4 9" id="KW-0489">Methyltransferase</keyword>
<dbReference type="InterPro" id="IPR003043">
    <property type="entry name" value="Uropor_MeTrfase_CS"/>
</dbReference>
<dbReference type="GO" id="GO:0032259">
    <property type="term" value="P:methylation"/>
    <property type="evidence" value="ECO:0007669"/>
    <property type="project" value="UniProtKB-KW"/>
</dbReference>
<dbReference type="InterPro" id="IPR050161">
    <property type="entry name" value="Siro_Cobalamin_biosynth"/>
</dbReference>
<dbReference type="PATRIC" id="fig|176280.10.peg.2127"/>
<accession>A0A0H2VI63</accession>
<dbReference type="FunFam" id="3.40.1010.10:FF:000001">
    <property type="entry name" value="Siroheme synthase"/>
    <property type="match status" value="1"/>
</dbReference>
<evidence type="ECO:0000259" key="10">
    <source>
        <dbReference type="Pfam" id="PF00590"/>
    </source>
</evidence>
<evidence type="ECO:0000313" key="11">
    <source>
        <dbReference type="EMBL" id="AAO05820.1"/>
    </source>
</evidence>
<dbReference type="PANTHER" id="PTHR45790">
    <property type="entry name" value="SIROHEME SYNTHASE-RELATED"/>
    <property type="match status" value="1"/>
</dbReference>
<dbReference type="InterPro" id="IPR000878">
    <property type="entry name" value="4pyrrol_Mease"/>
</dbReference>
<comment type="similarity">
    <text evidence="1 9">Belongs to the precorrin methyltransferase family.</text>
</comment>
<organism evidence="11 12">
    <name type="scientific">Staphylococcus epidermidis (strain ATCC 12228 / FDA PCI 1200)</name>
    <dbReference type="NCBI Taxonomy" id="176280"/>
    <lineage>
        <taxon>Bacteria</taxon>
        <taxon>Bacillati</taxon>
        <taxon>Bacillota</taxon>
        <taxon>Bacilli</taxon>
        <taxon>Bacillales</taxon>
        <taxon>Staphylococcaceae</taxon>
        <taxon>Staphylococcus</taxon>
    </lineage>
</organism>
<dbReference type="CDD" id="cd11642">
    <property type="entry name" value="SUMT"/>
    <property type="match status" value="1"/>
</dbReference>
<evidence type="ECO:0000313" key="12">
    <source>
        <dbReference type="Proteomes" id="UP000001411"/>
    </source>
</evidence>
<protein>
    <recommendedName>
        <fullName evidence="3">Uroporphyrinogen-III C-methyltransferase</fullName>
        <ecNumber evidence="2">2.1.1.107</ecNumber>
    </recommendedName>
    <alternativeName>
        <fullName evidence="8">Uroporphyrinogen III methylase</fullName>
    </alternativeName>
</protein>
<sequence length="262" mass="28938">MVHMGKVYLVGAGPGDPELITLKGLKAIKEADVILYDRLVNKEILNYASPSTKFFYCGKDPHRHSLPQEETNKMMVTLAKKGHIVTRLKGGDPFVFGRGGEEAEELACHNIHFEIIPGITSGIAAPAYAGIPVTHRDYSSSVAFVTAVNKPGMDKGKYWQHLANGPETLCIYMGVKRLSEICELLIQYGRSSETPVALVHMGTSKQQMTVTGTLDTIQERAHHIQNPAMIIVGEVVKMREKINWFVEQATVQNETLTEMSST</sequence>
<dbReference type="PANTHER" id="PTHR45790:SF3">
    <property type="entry name" value="S-ADENOSYL-L-METHIONINE-DEPENDENT UROPORPHYRINOGEN III METHYLTRANSFERASE, CHLOROPLASTIC"/>
    <property type="match status" value="1"/>
</dbReference>
<dbReference type="Gene3D" id="3.40.1010.10">
    <property type="entry name" value="Cobalt-precorrin-4 Transmethylase, Domain 1"/>
    <property type="match status" value="1"/>
</dbReference>
<evidence type="ECO:0000256" key="2">
    <source>
        <dbReference type="ARBA" id="ARBA00012162"/>
    </source>
</evidence>
<gene>
    <name evidence="11" type="ordered locus">SE_2178</name>
</gene>
<dbReference type="Proteomes" id="UP000001411">
    <property type="component" value="Chromosome"/>
</dbReference>
<evidence type="ECO:0000256" key="5">
    <source>
        <dbReference type="ARBA" id="ARBA00022679"/>
    </source>
</evidence>
<reference evidence="11 12" key="1">
    <citation type="journal article" date="2003" name="Mol. Microbiol.">
        <title>Genome-based analysis of virulence genes in a non-biofilm-forming Staphylococcus epidermidis strain (ATCC 12228).</title>
        <authorList>
            <person name="Zhang Y.Q."/>
            <person name="Ren S.X."/>
            <person name="Li H.L."/>
            <person name="Wang Y.X."/>
            <person name="Fu G."/>
            <person name="Yang J."/>
            <person name="Qin Z.Q."/>
            <person name="Miao Y.G."/>
            <person name="Wang W.Y."/>
            <person name="Chen R.S."/>
            <person name="Shen Y."/>
            <person name="Chen Z."/>
            <person name="Yuan Z.H."/>
            <person name="Zhao G.P."/>
            <person name="Qu D."/>
            <person name="Danchin A."/>
            <person name="Wen Y.M."/>
        </authorList>
    </citation>
    <scope>NUCLEOTIDE SEQUENCE [LARGE SCALE GENOMIC DNA]</scope>
    <source>
        <strain evidence="12">ATCC 12228 / FDA PCI 1200</strain>
    </source>
</reference>